<dbReference type="InterPro" id="IPR036691">
    <property type="entry name" value="Endo/exonu/phosph_ase_sf"/>
</dbReference>
<dbReference type="InterPro" id="IPR052560">
    <property type="entry name" value="RdDP_mobile_element"/>
</dbReference>
<keyword evidence="2" id="KW-0548">Nucleotidyltransferase</keyword>
<dbReference type="STRING" id="151549.A0A4C1SVU0"/>
<sequence length="370" mass="41921">MYIPPHQSISQQSLINIVGNTCPPILISGDFNSWSTLWGSAETNSRGKILENFILNEDLIILNNGSPTHFTTHKTFTHIDITLCSSQLAPLCAWKTLHDLYGSDHFPIHIRMTNNFPSTKPNYCPKFKLERANWTLYNKIINEKFAQIIPSDNINQQAAAVVKCIRSAANISIPQTKNNKFTARIVWWNHHLDTLRSRKQRLWHTFKRVRTDANLIEYKKCNALFRKAVKISKENCLKQFTSNINPTSTSQRIWNDIKKISGGNSYNSIKHIKVGTNILSNQIDIANHFEQFWSNLSATNFRTAKANSISHNYNPTTCNSLAEKIEVPINEIELETALSLVKGKTPGGDRISYPMLKPNTAGKVANTSTL</sequence>
<accession>A0A4C1SVU0</accession>
<dbReference type="PANTHER" id="PTHR36688:SF2">
    <property type="entry name" value="ENDONUCLEASE_EXONUCLEASE_PHOSPHATASE DOMAIN-CONTAINING PROTEIN"/>
    <property type="match status" value="1"/>
</dbReference>
<dbReference type="OrthoDB" id="415822at2759"/>
<dbReference type="EMBL" id="BGZK01004022">
    <property type="protein sequence ID" value="GBP06353.1"/>
    <property type="molecule type" value="Genomic_DNA"/>
</dbReference>
<dbReference type="Gene3D" id="3.60.10.10">
    <property type="entry name" value="Endonuclease/exonuclease/phosphatase"/>
    <property type="match status" value="1"/>
</dbReference>
<keyword evidence="2" id="KW-0808">Transferase</keyword>
<evidence type="ECO:0000313" key="3">
    <source>
        <dbReference type="Proteomes" id="UP000299102"/>
    </source>
</evidence>
<dbReference type="InterPro" id="IPR005135">
    <property type="entry name" value="Endo/exonuclease/phosphatase"/>
</dbReference>
<proteinExistence type="predicted"/>
<gene>
    <name evidence="2" type="primary">pol</name>
    <name evidence="2" type="ORF">EVAR_71374_1</name>
</gene>
<protein>
    <submittedName>
        <fullName evidence="2">RNA-directed DNA polymerase from mobile element jockey</fullName>
    </submittedName>
</protein>
<organism evidence="2 3">
    <name type="scientific">Eumeta variegata</name>
    <name type="common">Bagworm moth</name>
    <name type="synonym">Eumeta japonica</name>
    <dbReference type="NCBI Taxonomy" id="151549"/>
    <lineage>
        <taxon>Eukaryota</taxon>
        <taxon>Metazoa</taxon>
        <taxon>Ecdysozoa</taxon>
        <taxon>Arthropoda</taxon>
        <taxon>Hexapoda</taxon>
        <taxon>Insecta</taxon>
        <taxon>Pterygota</taxon>
        <taxon>Neoptera</taxon>
        <taxon>Endopterygota</taxon>
        <taxon>Lepidoptera</taxon>
        <taxon>Glossata</taxon>
        <taxon>Ditrysia</taxon>
        <taxon>Tineoidea</taxon>
        <taxon>Psychidae</taxon>
        <taxon>Oiketicinae</taxon>
        <taxon>Eumeta</taxon>
    </lineage>
</organism>
<comment type="caution">
    <text evidence="2">The sequence shown here is derived from an EMBL/GenBank/DDBJ whole genome shotgun (WGS) entry which is preliminary data.</text>
</comment>
<dbReference type="AlphaFoldDB" id="A0A4C1SVU0"/>
<reference evidence="2 3" key="1">
    <citation type="journal article" date="2019" name="Commun. Biol.">
        <title>The bagworm genome reveals a unique fibroin gene that provides high tensile strength.</title>
        <authorList>
            <person name="Kono N."/>
            <person name="Nakamura H."/>
            <person name="Ohtoshi R."/>
            <person name="Tomita M."/>
            <person name="Numata K."/>
            <person name="Arakawa K."/>
        </authorList>
    </citation>
    <scope>NUCLEOTIDE SEQUENCE [LARGE SCALE GENOMIC DNA]</scope>
</reference>
<keyword evidence="3" id="KW-1185">Reference proteome</keyword>
<evidence type="ECO:0000313" key="2">
    <source>
        <dbReference type="EMBL" id="GBP06353.1"/>
    </source>
</evidence>
<dbReference type="SUPFAM" id="SSF56219">
    <property type="entry name" value="DNase I-like"/>
    <property type="match status" value="1"/>
</dbReference>
<feature type="domain" description="Endonuclease/exonuclease/phosphatase" evidence="1">
    <location>
        <begin position="1"/>
        <end position="108"/>
    </location>
</feature>
<dbReference type="Proteomes" id="UP000299102">
    <property type="component" value="Unassembled WGS sequence"/>
</dbReference>
<dbReference type="PANTHER" id="PTHR36688">
    <property type="entry name" value="ENDO/EXONUCLEASE/PHOSPHATASE DOMAIN-CONTAINING PROTEIN"/>
    <property type="match status" value="1"/>
</dbReference>
<dbReference type="GO" id="GO:0003964">
    <property type="term" value="F:RNA-directed DNA polymerase activity"/>
    <property type="evidence" value="ECO:0007669"/>
    <property type="project" value="UniProtKB-KW"/>
</dbReference>
<name>A0A4C1SVU0_EUMVA</name>
<evidence type="ECO:0000259" key="1">
    <source>
        <dbReference type="Pfam" id="PF14529"/>
    </source>
</evidence>
<dbReference type="Pfam" id="PF14529">
    <property type="entry name" value="Exo_endo_phos_2"/>
    <property type="match status" value="1"/>
</dbReference>
<keyword evidence="2" id="KW-0695">RNA-directed DNA polymerase</keyword>